<protein>
    <recommendedName>
        <fullName evidence="1">Transcription regulator TrmB N-terminal domain-containing protein</fullName>
    </recommendedName>
</protein>
<accession>A0A1F6EJV1</accession>
<dbReference type="PANTHER" id="PTHR34293">
    <property type="entry name" value="HTH-TYPE TRANSCRIPTIONAL REGULATOR TRMBL2"/>
    <property type="match status" value="1"/>
</dbReference>
<dbReference type="InterPro" id="IPR002831">
    <property type="entry name" value="Tscrpt_reg_TrmB_N"/>
</dbReference>
<dbReference type="InterPro" id="IPR051797">
    <property type="entry name" value="TrmB-like"/>
</dbReference>
<dbReference type="Proteomes" id="UP000178427">
    <property type="component" value="Unassembled WGS sequence"/>
</dbReference>
<dbReference type="PANTHER" id="PTHR34293:SF1">
    <property type="entry name" value="HTH-TYPE TRANSCRIPTIONAL REGULATOR TRMBL2"/>
    <property type="match status" value="1"/>
</dbReference>
<evidence type="ECO:0000313" key="2">
    <source>
        <dbReference type="EMBL" id="OGG73929.1"/>
    </source>
</evidence>
<dbReference type="Gene3D" id="1.10.10.10">
    <property type="entry name" value="Winged helix-like DNA-binding domain superfamily/Winged helix DNA-binding domain"/>
    <property type="match status" value="1"/>
</dbReference>
<sequence length="253" mass="28496">MHALSEDALQQLGLTRNEGLVYLALLKLKSALAGEITAKSGIHRRNVYDSLERLEEKGLVSFTVKNNRRFFQPAPPQRLLELAREKEDKVEKALPELAALFGSASARESVIVYSGVQGYKTLFEDILSTLPENSEWQSIASYRIAKIIPAFMEFMHKKRTRKKISFRVIYNNDEYGSFRAREVSGIPLTKVRLMQMSNQTPAGINVFGKKCAIGLVTDTDEPIIIVINNESIAKTFGNFFEVLWKQAKPLGKA</sequence>
<name>A0A1F6EJV1_9BACT</name>
<dbReference type="Pfam" id="PF01978">
    <property type="entry name" value="TrmB"/>
    <property type="match status" value="1"/>
</dbReference>
<organism evidence="2 3">
    <name type="scientific">Candidatus Kaiserbacteria bacterium RIFCSPLOWO2_01_FULL_54_20</name>
    <dbReference type="NCBI Taxonomy" id="1798513"/>
    <lineage>
        <taxon>Bacteria</taxon>
        <taxon>Candidatus Kaiseribacteriota</taxon>
    </lineage>
</organism>
<dbReference type="SUPFAM" id="SSF46785">
    <property type="entry name" value="Winged helix' DNA-binding domain"/>
    <property type="match status" value="1"/>
</dbReference>
<comment type="caution">
    <text evidence="2">The sequence shown here is derived from an EMBL/GenBank/DDBJ whole genome shotgun (WGS) entry which is preliminary data.</text>
</comment>
<reference evidence="2 3" key="1">
    <citation type="journal article" date="2016" name="Nat. Commun.">
        <title>Thousands of microbial genomes shed light on interconnected biogeochemical processes in an aquifer system.</title>
        <authorList>
            <person name="Anantharaman K."/>
            <person name="Brown C.T."/>
            <person name="Hug L.A."/>
            <person name="Sharon I."/>
            <person name="Castelle C.J."/>
            <person name="Probst A.J."/>
            <person name="Thomas B.C."/>
            <person name="Singh A."/>
            <person name="Wilkins M.J."/>
            <person name="Karaoz U."/>
            <person name="Brodie E.L."/>
            <person name="Williams K.H."/>
            <person name="Hubbard S.S."/>
            <person name="Banfield J.F."/>
        </authorList>
    </citation>
    <scope>NUCLEOTIDE SEQUENCE [LARGE SCALE GENOMIC DNA]</scope>
</reference>
<feature type="domain" description="Transcription regulator TrmB N-terminal" evidence="1">
    <location>
        <begin position="9"/>
        <end position="76"/>
    </location>
</feature>
<dbReference type="InterPro" id="IPR036388">
    <property type="entry name" value="WH-like_DNA-bd_sf"/>
</dbReference>
<dbReference type="EMBL" id="MFMA01000023">
    <property type="protein sequence ID" value="OGG73929.1"/>
    <property type="molecule type" value="Genomic_DNA"/>
</dbReference>
<gene>
    <name evidence="2" type="ORF">A3A40_00595</name>
</gene>
<proteinExistence type="predicted"/>
<dbReference type="AlphaFoldDB" id="A0A1F6EJV1"/>
<evidence type="ECO:0000259" key="1">
    <source>
        <dbReference type="Pfam" id="PF01978"/>
    </source>
</evidence>
<evidence type="ECO:0000313" key="3">
    <source>
        <dbReference type="Proteomes" id="UP000178427"/>
    </source>
</evidence>
<dbReference type="InterPro" id="IPR036390">
    <property type="entry name" value="WH_DNA-bd_sf"/>
</dbReference>